<dbReference type="Ensembl" id="ENSOMYT00000134402.1">
    <property type="protein sequence ID" value="ENSOMYP00000134304.1"/>
    <property type="gene ID" value="ENSOMYG00000008965.2"/>
</dbReference>
<reference evidence="2" key="1">
    <citation type="submission" date="2020-07" db="EMBL/GenBank/DDBJ databases">
        <title>A long reads based de novo assembly of the rainbow trout Arlee double haploid line genome.</title>
        <authorList>
            <person name="Gao G."/>
            <person name="Palti Y."/>
        </authorList>
    </citation>
    <scope>NUCLEOTIDE SEQUENCE [LARGE SCALE GENOMIC DNA]</scope>
</reference>
<dbReference type="InterPro" id="IPR003599">
    <property type="entry name" value="Ig_sub"/>
</dbReference>
<dbReference type="PANTHER" id="PTHR46013">
    <property type="entry name" value="VASCULAR CELL ADHESION MOLECULE 1"/>
    <property type="match status" value="1"/>
</dbReference>
<dbReference type="InterPro" id="IPR036179">
    <property type="entry name" value="Ig-like_dom_sf"/>
</dbReference>
<dbReference type="Proteomes" id="UP000694395">
    <property type="component" value="Chromosome 17"/>
</dbReference>
<name>A0A8K9XLE3_ONCMY</name>
<feature type="domain" description="Ig-like" evidence="1">
    <location>
        <begin position="328"/>
        <end position="406"/>
    </location>
</feature>
<dbReference type="InterPro" id="IPR007110">
    <property type="entry name" value="Ig-like_dom"/>
</dbReference>
<dbReference type="AlphaFoldDB" id="A0A8K9XLE3"/>
<dbReference type="SUPFAM" id="SSF48726">
    <property type="entry name" value="Immunoglobulin"/>
    <property type="match status" value="4"/>
</dbReference>
<dbReference type="PANTHER" id="PTHR46013:SF4">
    <property type="entry name" value="B-CELL RECEPTOR CD22-RELATED"/>
    <property type="match status" value="1"/>
</dbReference>
<dbReference type="PROSITE" id="PS50835">
    <property type="entry name" value="IG_LIKE"/>
    <property type="match status" value="2"/>
</dbReference>
<dbReference type="Gene3D" id="2.60.40.10">
    <property type="entry name" value="Immunoglobulins"/>
    <property type="match status" value="4"/>
</dbReference>
<dbReference type="GeneTree" id="ENSGT01150000287225"/>
<feature type="domain" description="Ig-like" evidence="1">
    <location>
        <begin position="118"/>
        <end position="202"/>
    </location>
</feature>
<keyword evidence="3" id="KW-1185">Reference proteome</keyword>
<evidence type="ECO:0000313" key="2">
    <source>
        <dbReference type="Ensembl" id="ENSOMYP00000134304.1"/>
    </source>
</evidence>
<dbReference type="InterPro" id="IPR013783">
    <property type="entry name" value="Ig-like_fold"/>
</dbReference>
<organism evidence="2 3">
    <name type="scientific">Oncorhynchus mykiss</name>
    <name type="common">Rainbow trout</name>
    <name type="synonym">Salmo gairdneri</name>
    <dbReference type="NCBI Taxonomy" id="8022"/>
    <lineage>
        <taxon>Eukaryota</taxon>
        <taxon>Metazoa</taxon>
        <taxon>Chordata</taxon>
        <taxon>Craniata</taxon>
        <taxon>Vertebrata</taxon>
        <taxon>Euteleostomi</taxon>
        <taxon>Actinopterygii</taxon>
        <taxon>Neopterygii</taxon>
        <taxon>Teleostei</taxon>
        <taxon>Protacanthopterygii</taxon>
        <taxon>Salmoniformes</taxon>
        <taxon>Salmonidae</taxon>
        <taxon>Salmoninae</taxon>
        <taxon>Oncorhynchus</taxon>
    </lineage>
</organism>
<reference evidence="2" key="2">
    <citation type="submission" date="2025-08" db="UniProtKB">
        <authorList>
            <consortium name="Ensembl"/>
        </authorList>
    </citation>
    <scope>IDENTIFICATION</scope>
</reference>
<evidence type="ECO:0000259" key="1">
    <source>
        <dbReference type="PROSITE" id="PS50835"/>
    </source>
</evidence>
<evidence type="ECO:0000313" key="3">
    <source>
        <dbReference type="Proteomes" id="UP000694395"/>
    </source>
</evidence>
<accession>A0A8K9XLE3</accession>
<protein>
    <recommendedName>
        <fullName evidence="1">Ig-like domain-containing protein</fullName>
    </recommendedName>
</protein>
<sequence length="452" mass="50971">EYNLVDLLLCHCVSGVQGQSCNRVTYTKRRICVLKESTVDISCIYVGYYSTTSSFWFRSDKSTPEDLTTDPGYAGRVEYTGTYRSPSYLRITDLREEDSAEYRFTFKTDNFEWGHSFPGTTLSVTGLQVKVTPAAEGQKTLTCITTCTLTDNPTYIWYKNGQHLDESTSPQYKDPVSDDYEDSYSCAVKGHEDLHSPAVCVQGQSCNRVTYTKRRICVLKESTVDISCTYVGYYSTTSSFWFRSDKSTPEDLTTNPGYAGRVEYTGTYRGPFTLRITDLREEDSAGYRFTFKADNFDWGHSFPGTTLSVTGNTTTVNHNELQEKIYEPSCQHRGVCGFMHIVSGLQVKVTPAAEGQNTLTCSTTCTLTDNPTYIWYKNGQHLDESTSPQYKDPVSSNYEDSYSCAVKGHEDLHSPAVCECLFIKGQIEIYWGTGQDWSSKFKIFSHDPPLVL</sequence>
<dbReference type="SMART" id="SM00409">
    <property type="entry name" value="IG"/>
    <property type="match status" value="4"/>
</dbReference>
<proteinExistence type="predicted"/>
<reference evidence="2" key="3">
    <citation type="submission" date="2025-09" db="UniProtKB">
        <authorList>
            <consortium name="Ensembl"/>
        </authorList>
    </citation>
    <scope>IDENTIFICATION</scope>
</reference>